<evidence type="ECO:0000313" key="3">
    <source>
        <dbReference type="Proteomes" id="UP000494170"/>
    </source>
</evidence>
<name>A0A6P2LSZ6_BURL3</name>
<gene>
    <name evidence="2" type="ORF">BLA6863_03294</name>
</gene>
<proteinExistence type="predicted"/>
<dbReference type="Pfam" id="PF11195">
    <property type="entry name" value="Tad2-like"/>
    <property type="match status" value="1"/>
</dbReference>
<evidence type="ECO:0000313" key="2">
    <source>
        <dbReference type="EMBL" id="VWB70262.1"/>
    </source>
</evidence>
<dbReference type="Proteomes" id="UP000494170">
    <property type="component" value="Unassembled WGS sequence"/>
</dbReference>
<dbReference type="EMBL" id="CABVPY010000018">
    <property type="protein sequence ID" value="VWB70262.1"/>
    <property type="molecule type" value="Genomic_DNA"/>
</dbReference>
<accession>A0A6P2LSZ6</accession>
<reference evidence="2 3" key="1">
    <citation type="submission" date="2019-09" db="EMBL/GenBank/DDBJ databases">
        <authorList>
            <person name="Depoorter E."/>
        </authorList>
    </citation>
    <scope>NUCLEOTIDE SEQUENCE [LARGE SCALE GENOMIC DNA]</scope>
    <source>
        <strain evidence="2">LMG 6863</strain>
    </source>
</reference>
<feature type="domain" description="Thoeris anti-defense 2-like" evidence="1">
    <location>
        <begin position="33"/>
        <end position="117"/>
    </location>
</feature>
<organism evidence="2 3">
    <name type="scientific">Burkholderia lata (strain ATCC 17760 / DSM 23089 / LMG 22485 / NCIMB 9086 / R18194 / 383)</name>
    <dbReference type="NCBI Taxonomy" id="482957"/>
    <lineage>
        <taxon>Bacteria</taxon>
        <taxon>Pseudomonadati</taxon>
        <taxon>Pseudomonadota</taxon>
        <taxon>Betaproteobacteria</taxon>
        <taxon>Burkholderiales</taxon>
        <taxon>Burkholderiaceae</taxon>
        <taxon>Burkholderia</taxon>
        <taxon>Burkholderia cepacia complex</taxon>
    </lineage>
</organism>
<dbReference type="InterPro" id="IPR021361">
    <property type="entry name" value="Tad2-like_dom"/>
</dbReference>
<protein>
    <recommendedName>
        <fullName evidence="1">Thoeris anti-defense 2-like domain-containing protein</fullName>
    </recommendedName>
</protein>
<evidence type="ECO:0000259" key="1">
    <source>
        <dbReference type="Pfam" id="PF11195"/>
    </source>
</evidence>
<sequence>MHSFKRIQQARQALRDEHAPSGGAPCAEVVSGDFGFALDQLRRGCRVARHGWNGKGLFVYLVPPASYPVQTGAAKAHFGEGSIVPYNAYLAIKNVNDTVSTWVPSVNDCLADDWFVIE</sequence>
<dbReference type="AlphaFoldDB" id="A0A6P2LSZ6"/>